<reference evidence="2" key="1">
    <citation type="journal article" date="2018" name="PLoS Negl. Trop. Dis.">
        <title>An insight into the salivary gland and fat body transcriptome of Panstrongylus lignarius (Hemiptera: Heteroptera), the main vector of Chagas disease in Peru.</title>
        <authorList>
            <person name="Nevoa J.C."/>
            <person name="Mendes M.T."/>
            <person name="da Silva M.V."/>
            <person name="Soares S.C."/>
            <person name="Oliveira C.J.F."/>
            <person name="Ribeiro J.M.C."/>
        </authorList>
    </citation>
    <scope>NUCLEOTIDE SEQUENCE</scope>
</reference>
<protein>
    <submittedName>
        <fullName evidence="2">Uncharacterized protein</fullName>
    </submittedName>
</protein>
<dbReference type="EMBL" id="GFTR01001433">
    <property type="protein sequence ID" value="JAW14993.1"/>
    <property type="molecule type" value="Transcribed_RNA"/>
</dbReference>
<keyword evidence="1" id="KW-0812">Transmembrane</keyword>
<accession>A0A224Y2W1</accession>
<proteinExistence type="predicted"/>
<name>A0A224Y2W1_9HEMI</name>
<sequence length="95" mass="10673">MVANLSLVFIYCIMCLRNTFLLLCLFSIASIASGFLEFIRSLMSFSFRFLSPAIILQYIKYLLHSSTKSSLSLTAFFFGFFVIGAIFLIGNILSS</sequence>
<dbReference type="AlphaFoldDB" id="A0A224Y2W1"/>
<keyword evidence="1" id="KW-0472">Membrane</keyword>
<organism evidence="2">
    <name type="scientific">Panstrongylus lignarius</name>
    <dbReference type="NCBI Taxonomy" id="156445"/>
    <lineage>
        <taxon>Eukaryota</taxon>
        <taxon>Metazoa</taxon>
        <taxon>Ecdysozoa</taxon>
        <taxon>Arthropoda</taxon>
        <taxon>Hexapoda</taxon>
        <taxon>Insecta</taxon>
        <taxon>Pterygota</taxon>
        <taxon>Neoptera</taxon>
        <taxon>Paraneoptera</taxon>
        <taxon>Hemiptera</taxon>
        <taxon>Heteroptera</taxon>
        <taxon>Panheteroptera</taxon>
        <taxon>Cimicomorpha</taxon>
        <taxon>Reduviidae</taxon>
        <taxon>Triatominae</taxon>
        <taxon>Panstrongylus</taxon>
    </lineage>
</organism>
<feature type="transmembrane region" description="Helical" evidence="1">
    <location>
        <begin position="71"/>
        <end position="93"/>
    </location>
</feature>
<evidence type="ECO:0000256" key="1">
    <source>
        <dbReference type="SAM" id="Phobius"/>
    </source>
</evidence>
<evidence type="ECO:0000313" key="2">
    <source>
        <dbReference type="EMBL" id="JAW14993.1"/>
    </source>
</evidence>
<feature type="transmembrane region" description="Helical" evidence="1">
    <location>
        <begin position="7"/>
        <end position="32"/>
    </location>
</feature>
<keyword evidence="1" id="KW-1133">Transmembrane helix</keyword>